<gene>
    <name evidence="7" type="ORF">DTER00134_LOCUS18894</name>
</gene>
<dbReference type="PIRSF" id="PIRSF005739">
    <property type="entry name" value="O-mtase"/>
    <property type="match status" value="1"/>
</dbReference>
<evidence type="ECO:0000256" key="3">
    <source>
        <dbReference type="ARBA" id="ARBA00022691"/>
    </source>
</evidence>
<feature type="domain" description="O-methyltransferase C-terminal" evidence="5">
    <location>
        <begin position="120"/>
        <end position="313"/>
    </location>
</feature>
<keyword evidence="3" id="KW-0949">S-adenosyl-L-methionine</keyword>
<evidence type="ECO:0000256" key="4">
    <source>
        <dbReference type="PIRSR" id="PIRSR005739-1"/>
    </source>
</evidence>
<dbReference type="SUPFAM" id="SSF53335">
    <property type="entry name" value="S-adenosyl-L-methionine-dependent methyltransferases"/>
    <property type="match status" value="1"/>
</dbReference>
<proteinExistence type="predicted"/>
<dbReference type="CDD" id="cd02440">
    <property type="entry name" value="AdoMet_MTases"/>
    <property type="match status" value="1"/>
</dbReference>
<accession>A0A7S3R645</accession>
<evidence type="ECO:0000256" key="2">
    <source>
        <dbReference type="ARBA" id="ARBA00022679"/>
    </source>
</evidence>
<evidence type="ECO:0008006" key="8">
    <source>
        <dbReference type="Google" id="ProtNLM"/>
    </source>
</evidence>
<dbReference type="InterPro" id="IPR016461">
    <property type="entry name" value="COMT-like"/>
</dbReference>
<evidence type="ECO:0000313" key="7">
    <source>
        <dbReference type="EMBL" id="CAE0503821.1"/>
    </source>
</evidence>
<dbReference type="PANTHER" id="PTHR11746">
    <property type="entry name" value="O-METHYLTRANSFERASE"/>
    <property type="match status" value="1"/>
</dbReference>
<dbReference type="Pfam" id="PF00891">
    <property type="entry name" value="Methyltransf_2"/>
    <property type="match status" value="1"/>
</dbReference>
<protein>
    <recommendedName>
        <fullName evidence="8">O-methyltransferase domain-containing protein</fullName>
    </recommendedName>
</protein>
<keyword evidence="2" id="KW-0808">Transferase</keyword>
<name>A0A7S3R645_DUNTE</name>
<dbReference type="GO" id="GO:0032259">
    <property type="term" value="P:methylation"/>
    <property type="evidence" value="ECO:0007669"/>
    <property type="project" value="UniProtKB-KW"/>
</dbReference>
<evidence type="ECO:0000259" key="5">
    <source>
        <dbReference type="Pfam" id="PF00891"/>
    </source>
</evidence>
<evidence type="ECO:0000256" key="1">
    <source>
        <dbReference type="ARBA" id="ARBA00022603"/>
    </source>
</evidence>
<sequence length="350" mass="37798">MEGDGNEIARLLELSRAYKASKCLNLAGKLRVFSICDASPSGLTCSELSSALGLCQDTGFRGVADFLDLLVSLHTLERTGEGPNAKYAVHPRNRKFLVEGSDEYMGGILALNNDRSSVLFNHLEDALRNGQVSASSVPEISHTFSQEGDEAGGAGHFALGMLGASLGNFKALAQKFDFSRFSSVADIGGSTGCACVALCAHHPHLTATTCDLPAVRSVATAYIERHGMQGRVKVMDMDFFKDGFPKTDVIIMGMILHDWGLDRKKFLLKQAFDALPPGGAVICVDNLIDDERRKATLSLAMSLNMLIEFGRENSFDYTFKEFCSWTQDMGFKGTAILPLIGSTAAAIAYK</sequence>
<dbReference type="InterPro" id="IPR012967">
    <property type="entry name" value="COMT_dimerisation"/>
</dbReference>
<dbReference type="PROSITE" id="PS51683">
    <property type="entry name" value="SAM_OMT_II"/>
    <property type="match status" value="1"/>
</dbReference>
<keyword evidence="1" id="KW-0489">Methyltransferase</keyword>
<dbReference type="Gene3D" id="1.10.10.10">
    <property type="entry name" value="Winged helix-like DNA-binding domain superfamily/Winged helix DNA-binding domain"/>
    <property type="match status" value="1"/>
</dbReference>
<dbReference type="InterPro" id="IPR029063">
    <property type="entry name" value="SAM-dependent_MTases_sf"/>
</dbReference>
<feature type="domain" description="O-methyltransferase dimerisation" evidence="6">
    <location>
        <begin position="13"/>
        <end position="97"/>
    </location>
</feature>
<reference evidence="7" key="1">
    <citation type="submission" date="2021-01" db="EMBL/GenBank/DDBJ databases">
        <authorList>
            <person name="Corre E."/>
            <person name="Pelletier E."/>
            <person name="Niang G."/>
            <person name="Scheremetjew M."/>
            <person name="Finn R."/>
            <person name="Kale V."/>
            <person name="Holt S."/>
            <person name="Cochrane G."/>
            <person name="Meng A."/>
            <person name="Brown T."/>
            <person name="Cohen L."/>
        </authorList>
    </citation>
    <scope>NUCLEOTIDE SEQUENCE</scope>
    <source>
        <strain evidence="7">CCMP1320</strain>
    </source>
</reference>
<evidence type="ECO:0000259" key="6">
    <source>
        <dbReference type="Pfam" id="PF08100"/>
    </source>
</evidence>
<dbReference type="Pfam" id="PF08100">
    <property type="entry name" value="Dimerisation"/>
    <property type="match status" value="1"/>
</dbReference>
<dbReference type="GO" id="GO:0046983">
    <property type="term" value="F:protein dimerization activity"/>
    <property type="evidence" value="ECO:0007669"/>
    <property type="project" value="InterPro"/>
</dbReference>
<dbReference type="EMBL" id="HBIP01031091">
    <property type="protein sequence ID" value="CAE0503821.1"/>
    <property type="molecule type" value="Transcribed_RNA"/>
</dbReference>
<dbReference type="GO" id="GO:0008171">
    <property type="term" value="F:O-methyltransferase activity"/>
    <property type="evidence" value="ECO:0007669"/>
    <property type="project" value="InterPro"/>
</dbReference>
<dbReference type="Gene3D" id="3.40.50.150">
    <property type="entry name" value="Vaccinia Virus protein VP39"/>
    <property type="match status" value="1"/>
</dbReference>
<organism evidence="7">
    <name type="scientific">Dunaliella tertiolecta</name>
    <name type="common">Green alga</name>
    <dbReference type="NCBI Taxonomy" id="3047"/>
    <lineage>
        <taxon>Eukaryota</taxon>
        <taxon>Viridiplantae</taxon>
        <taxon>Chlorophyta</taxon>
        <taxon>core chlorophytes</taxon>
        <taxon>Chlorophyceae</taxon>
        <taxon>CS clade</taxon>
        <taxon>Chlamydomonadales</taxon>
        <taxon>Dunaliellaceae</taxon>
        <taxon>Dunaliella</taxon>
    </lineage>
</organism>
<dbReference type="InterPro" id="IPR036388">
    <property type="entry name" value="WH-like_DNA-bd_sf"/>
</dbReference>
<dbReference type="InterPro" id="IPR001077">
    <property type="entry name" value="COMT_C"/>
</dbReference>
<feature type="active site" description="Proton acceptor" evidence="4">
    <location>
        <position position="257"/>
    </location>
</feature>
<dbReference type="AlphaFoldDB" id="A0A7S3R645"/>